<feature type="transmembrane region" description="Helical" evidence="7">
    <location>
        <begin position="20"/>
        <end position="37"/>
    </location>
</feature>
<dbReference type="Proteomes" id="UP000027120">
    <property type="component" value="Unassembled WGS sequence"/>
</dbReference>
<dbReference type="Pfam" id="PF13639">
    <property type="entry name" value="zf-RING_2"/>
    <property type="match status" value="1"/>
</dbReference>
<feature type="transmembrane region" description="Helical" evidence="7">
    <location>
        <begin position="44"/>
        <end position="63"/>
    </location>
</feature>
<keyword evidence="10" id="KW-1185">Reference proteome</keyword>
<dbReference type="SUPFAM" id="SSF57850">
    <property type="entry name" value="RING/U-box"/>
    <property type="match status" value="1"/>
</dbReference>
<dbReference type="InterPro" id="IPR013083">
    <property type="entry name" value="Znf_RING/FYVE/PHD"/>
</dbReference>
<keyword evidence="2" id="KW-0479">Metal-binding</keyword>
<evidence type="ECO:0000256" key="3">
    <source>
        <dbReference type="ARBA" id="ARBA00022771"/>
    </source>
</evidence>
<dbReference type="EMBL" id="KK784918">
    <property type="protein sequence ID" value="KDO62702.1"/>
    <property type="molecule type" value="Genomic_DNA"/>
</dbReference>
<dbReference type="SMART" id="SM00184">
    <property type="entry name" value="RING"/>
    <property type="match status" value="1"/>
</dbReference>
<comment type="subcellular location">
    <subcellularLocation>
        <location evidence="1">Membrane</location>
    </subcellularLocation>
</comment>
<dbReference type="PROSITE" id="PS50089">
    <property type="entry name" value="ZF_RING_2"/>
    <property type="match status" value="1"/>
</dbReference>
<evidence type="ECO:0000256" key="1">
    <source>
        <dbReference type="ARBA" id="ARBA00004370"/>
    </source>
</evidence>
<evidence type="ECO:0000256" key="7">
    <source>
        <dbReference type="SAM" id="Phobius"/>
    </source>
</evidence>
<evidence type="ECO:0000256" key="2">
    <source>
        <dbReference type="ARBA" id="ARBA00022723"/>
    </source>
</evidence>
<dbReference type="CDD" id="cd16461">
    <property type="entry name" value="RING-H2_EL5-like"/>
    <property type="match status" value="1"/>
</dbReference>
<evidence type="ECO:0000256" key="5">
    <source>
        <dbReference type="ARBA" id="ARBA00023136"/>
    </source>
</evidence>
<keyword evidence="7" id="KW-1133">Transmembrane helix</keyword>
<dbReference type="InterPro" id="IPR001841">
    <property type="entry name" value="Znf_RING"/>
</dbReference>
<keyword evidence="4" id="KW-0862">Zinc</keyword>
<feature type="domain" description="RING-type" evidence="8">
    <location>
        <begin position="213"/>
        <end position="255"/>
    </location>
</feature>
<dbReference type="GO" id="GO:0016020">
    <property type="term" value="C:membrane"/>
    <property type="evidence" value="ECO:0007669"/>
    <property type="project" value="UniProtKB-SubCell"/>
</dbReference>
<dbReference type="PANTHER" id="PTHR46151:SF12">
    <property type="entry name" value="RING_U-BOX SUPERFAMILY PROTEIN"/>
    <property type="match status" value="1"/>
</dbReference>
<evidence type="ECO:0000313" key="9">
    <source>
        <dbReference type="EMBL" id="KDO62702.1"/>
    </source>
</evidence>
<dbReference type="SMR" id="A0A067FH05"/>
<organism evidence="9 10">
    <name type="scientific">Citrus sinensis</name>
    <name type="common">Sweet orange</name>
    <name type="synonym">Citrus aurantium var. sinensis</name>
    <dbReference type="NCBI Taxonomy" id="2711"/>
    <lineage>
        <taxon>Eukaryota</taxon>
        <taxon>Viridiplantae</taxon>
        <taxon>Streptophyta</taxon>
        <taxon>Embryophyta</taxon>
        <taxon>Tracheophyta</taxon>
        <taxon>Spermatophyta</taxon>
        <taxon>Magnoliopsida</taxon>
        <taxon>eudicotyledons</taxon>
        <taxon>Gunneridae</taxon>
        <taxon>Pentapetalae</taxon>
        <taxon>rosids</taxon>
        <taxon>malvids</taxon>
        <taxon>Sapindales</taxon>
        <taxon>Rutaceae</taxon>
        <taxon>Aurantioideae</taxon>
        <taxon>Citrus</taxon>
    </lineage>
</organism>
<evidence type="ECO:0000313" key="10">
    <source>
        <dbReference type="Proteomes" id="UP000027120"/>
    </source>
</evidence>
<dbReference type="Gene3D" id="3.30.40.10">
    <property type="entry name" value="Zinc/RING finger domain, C3HC4 (zinc finger)"/>
    <property type="match status" value="1"/>
</dbReference>
<keyword evidence="3 6" id="KW-0863">Zinc-finger</keyword>
<gene>
    <name evidence="9" type="ORF">CISIN_1g024603mg</name>
</gene>
<protein>
    <recommendedName>
        <fullName evidence="8">RING-type domain-containing protein</fullName>
    </recommendedName>
</protein>
<dbReference type="AlphaFoldDB" id="A0A067FH05"/>
<dbReference type="GO" id="GO:0008270">
    <property type="term" value="F:zinc ion binding"/>
    <property type="evidence" value="ECO:0007669"/>
    <property type="project" value="UniProtKB-KW"/>
</dbReference>
<evidence type="ECO:0000256" key="4">
    <source>
        <dbReference type="ARBA" id="ARBA00022833"/>
    </source>
</evidence>
<keyword evidence="5 7" id="KW-0472">Membrane</keyword>
<proteinExistence type="predicted"/>
<keyword evidence="7" id="KW-0812">Transmembrane</keyword>
<dbReference type="PANTHER" id="PTHR46151">
    <property type="entry name" value="NEP1-INTERACTING PROTEIN-LIKE 2"/>
    <property type="match status" value="1"/>
</dbReference>
<reference evidence="9 10" key="1">
    <citation type="submission" date="2014-04" db="EMBL/GenBank/DDBJ databases">
        <authorList>
            <consortium name="International Citrus Genome Consortium"/>
            <person name="Gmitter F."/>
            <person name="Chen C."/>
            <person name="Farmerie W."/>
            <person name="Harkins T."/>
            <person name="Desany B."/>
            <person name="Mohiuddin M."/>
            <person name="Kodira C."/>
            <person name="Borodovsky M."/>
            <person name="Lomsadze A."/>
            <person name="Burns P."/>
            <person name="Jenkins J."/>
            <person name="Prochnik S."/>
            <person name="Shu S."/>
            <person name="Chapman J."/>
            <person name="Pitluck S."/>
            <person name="Schmutz J."/>
            <person name="Rokhsar D."/>
        </authorList>
    </citation>
    <scope>NUCLEOTIDE SEQUENCE</scope>
</reference>
<sequence>MSKGLVSEVIKMSLTCKETVSLWLFATMCAFGTGVLIRAMKRVLYAALTCIFALGGAIVGTIFGAMKGQTTETGFLHGAGIGAVAGAITALQLLESAADGESLSKAALLSSLVNGKVFMEWVSPAVLKAYQWQVSNHKMKFLEFIKSSHGMLNLNRRFFFLFQVSTLETAYREVSDVYDVTGVKGLSEDMIQKLPECALHSEELIQLDNEIGCSICLEKFEEGDSARKLPSCGHCFHSECVDKWLTRNGSCPVCRECVCKDTDTW</sequence>
<evidence type="ECO:0000259" key="8">
    <source>
        <dbReference type="PROSITE" id="PS50089"/>
    </source>
</evidence>
<name>A0A067FH05_CITSI</name>
<accession>A0A067FH05</accession>
<evidence type="ECO:0000256" key="6">
    <source>
        <dbReference type="PROSITE-ProRule" id="PRU00175"/>
    </source>
</evidence>